<gene>
    <name evidence="3" type="ORF">KEC54_00410</name>
</gene>
<organism evidence="3 4">
    <name type="scientific">Methylorubrum extorquens</name>
    <name type="common">Methylobacterium dichloromethanicum</name>
    <name type="synonym">Methylobacterium extorquens</name>
    <dbReference type="NCBI Taxonomy" id="408"/>
    <lineage>
        <taxon>Bacteria</taxon>
        <taxon>Pseudomonadati</taxon>
        <taxon>Pseudomonadota</taxon>
        <taxon>Alphaproteobacteria</taxon>
        <taxon>Hyphomicrobiales</taxon>
        <taxon>Methylobacteriaceae</taxon>
        <taxon>Methylorubrum</taxon>
    </lineage>
</organism>
<evidence type="ECO:0000256" key="1">
    <source>
        <dbReference type="ARBA" id="ARBA00038306"/>
    </source>
</evidence>
<dbReference type="RefSeq" id="WP_283535693.1">
    <property type="nucleotide sequence ID" value="NZ_CP073633.1"/>
</dbReference>
<reference evidence="3" key="1">
    <citation type="journal article" date="2022" name="Biotechnol. Bioprocess Eng.">
        <title>Pan-genome Analysis Reveals Comparative Genomic Features of Central Metabolic Pathways in Methylorubrum extorquens.</title>
        <authorList>
            <person name="Lee G.M."/>
            <person name="Scott-Nevros Z.K."/>
            <person name="Lee S.-M."/>
            <person name="Kim D."/>
        </authorList>
    </citation>
    <scope>NUCLEOTIDE SEQUENCE</scope>
    <source>
        <strain evidence="3">ATCC 55366</strain>
    </source>
</reference>
<dbReference type="SUPFAM" id="SSF56925">
    <property type="entry name" value="OMPA-like"/>
    <property type="match status" value="1"/>
</dbReference>
<accession>A0AAX3WI58</accession>
<dbReference type="PANTHER" id="PTHR34001">
    <property type="entry name" value="BLL7405 PROTEIN"/>
    <property type="match status" value="1"/>
</dbReference>
<dbReference type="AlphaFoldDB" id="A0AAX3WI58"/>
<dbReference type="Gene3D" id="2.40.160.20">
    <property type="match status" value="1"/>
</dbReference>
<evidence type="ECO:0000313" key="4">
    <source>
        <dbReference type="Proteomes" id="UP001223720"/>
    </source>
</evidence>
<evidence type="ECO:0000256" key="2">
    <source>
        <dbReference type="SAM" id="SignalP"/>
    </source>
</evidence>
<comment type="similarity">
    <text evidence="1">Belongs to the Omp25/RopB family.</text>
</comment>
<keyword evidence="2" id="KW-0732">Signal</keyword>
<dbReference type="InterPro" id="IPR011250">
    <property type="entry name" value="OMP/PagP_B-barrel"/>
</dbReference>
<dbReference type="PANTHER" id="PTHR34001:SF3">
    <property type="entry name" value="BLL7405 PROTEIN"/>
    <property type="match status" value="1"/>
</dbReference>
<feature type="signal peptide" evidence="2">
    <location>
        <begin position="1"/>
        <end position="20"/>
    </location>
</feature>
<protein>
    <submittedName>
        <fullName evidence="3">Porin family protein</fullName>
    </submittedName>
</protein>
<feature type="chain" id="PRO_5043365623" evidence="2">
    <location>
        <begin position="21"/>
        <end position="283"/>
    </location>
</feature>
<dbReference type="InterPro" id="IPR051692">
    <property type="entry name" value="OMP-like"/>
</dbReference>
<proteinExistence type="inferred from homology"/>
<sequence length="283" mass="29814">MLKTVLARSAAAFVSTAAVAADLPQREQTPVFAQIPAFTWSGFYAGIAAGYAFSGRQTVRTTDFTPIGQAVLAASGFGAVRSEQEGATVAGGFGYNYQFTPGTGFVAGIETDIQYTDLDSSRATSASVGGTTFFLSGRQSLNFLGTVRGRLGYAFNRVLVYGTGGFAYGNVNYEINANVTSDLGTIPFDAGRFNNVETGYVYGGGVEYAMPTESFLNFFSANAVIIKAEYLHYDLGSRSVFNSGVGPVFGPGGSLAVGLTSVSRFRTEGNIVRAGVNYKFGTY</sequence>
<name>A0AAX3WI58_METEX</name>
<dbReference type="Proteomes" id="UP001223720">
    <property type="component" value="Chromosome"/>
</dbReference>
<evidence type="ECO:0000313" key="3">
    <source>
        <dbReference type="EMBL" id="WHQ70181.1"/>
    </source>
</evidence>
<dbReference type="EMBL" id="CP073633">
    <property type="protein sequence ID" value="WHQ70181.1"/>
    <property type="molecule type" value="Genomic_DNA"/>
</dbReference>